<keyword evidence="2 3" id="KW-0040">ANK repeat</keyword>
<protein>
    <recommendedName>
        <fullName evidence="7">Ankyrin repeat domain-containing protein</fullName>
    </recommendedName>
</protein>
<evidence type="ECO:0000256" key="2">
    <source>
        <dbReference type="ARBA" id="ARBA00023043"/>
    </source>
</evidence>
<name>A0A916VWN0_9HYPH</name>
<keyword evidence="1" id="KW-0677">Repeat</keyword>
<dbReference type="SUPFAM" id="SSF48403">
    <property type="entry name" value="Ankyrin repeat"/>
    <property type="match status" value="1"/>
</dbReference>
<evidence type="ECO:0008006" key="7">
    <source>
        <dbReference type="Google" id="ProtNLM"/>
    </source>
</evidence>
<keyword evidence="6" id="KW-1185">Reference proteome</keyword>
<sequence length="153" mass="16211">MLKRGLLFAGLFAGVAFLAACEARNPAEVAIANVVRDNNVAELERYLSLGGDPNEVSRDGFPLIYLATGPRGGMDALVMLLEAGVDPNSRATNGRSVLMNAAGWCDAEMVYLLLRAGADPSYRGPDSKTARDSVCSGPLDRRAEVLNILDAAQ</sequence>
<evidence type="ECO:0000256" key="1">
    <source>
        <dbReference type="ARBA" id="ARBA00022737"/>
    </source>
</evidence>
<dbReference type="OrthoDB" id="5657095at2"/>
<dbReference type="EMBL" id="BMKB01000002">
    <property type="protein sequence ID" value="GGA45728.1"/>
    <property type="molecule type" value="Genomic_DNA"/>
</dbReference>
<dbReference type="PANTHER" id="PTHR24189">
    <property type="entry name" value="MYOTROPHIN"/>
    <property type="match status" value="1"/>
</dbReference>
<dbReference type="PROSITE" id="PS51257">
    <property type="entry name" value="PROKAR_LIPOPROTEIN"/>
    <property type="match status" value="1"/>
</dbReference>
<feature type="signal peptide" evidence="4">
    <location>
        <begin position="1"/>
        <end position="19"/>
    </location>
</feature>
<proteinExistence type="predicted"/>
<dbReference type="InterPro" id="IPR050745">
    <property type="entry name" value="Multifunctional_regulatory"/>
</dbReference>
<dbReference type="InterPro" id="IPR002110">
    <property type="entry name" value="Ankyrin_rpt"/>
</dbReference>
<evidence type="ECO:0000256" key="4">
    <source>
        <dbReference type="SAM" id="SignalP"/>
    </source>
</evidence>
<dbReference type="Pfam" id="PF13637">
    <property type="entry name" value="Ank_4"/>
    <property type="match status" value="1"/>
</dbReference>
<dbReference type="InterPro" id="IPR036770">
    <property type="entry name" value="Ankyrin_rpt-contain_sf"/>
</dbReference>
<evidence type="ECO:0000256" key="3">
    <source>
        <dbReference type="PROSITE-ProRule" id="PRU00023"/>
    </source>
</evidence>
<keyword evidence="4" id="KW-0732">Signal</keyword>
<dbReference type="Gene3D" id="1.25.40.20">
    <property type="entry name" value="Ankyrin repeat-containing domain"/>
    <property type="match status" value="1"/>
</dbReference>
<dbReference type="AlphaFoldDB" id="A0A916VWN0"/>
<comment type="caution">
    <text evidence="5">The sequence shown here is derived from an EMBL/GenBank/DDBJ whole genome shotgun (WGS) entry which is preliminary data.</text>
</comment>
<reference evidence="5 6" key="1">
    <citation type="journal article" date="2014" name="Int. J. Syst. Evol. Microbiol.">
        <title>Complete genome sequence of Corynebacterium casei LMG S-19264T (=DSM 44701T), isolated from a smear-ripened cheese.</title>
        <authorList>
            <consortium name="US DOE Joint Genome Institute (JGI-PGF)"/>
            <person name="Walter F."/>
            <person name="Albersmeier A."/>
            <person name="Kalinowski J."/>
            <person name="Ruckert C."/>
        </authorList>
    </citation>
    <scope>NUCLEOTIDE SEQUENCE [LARGE SCALE GENOMIC DNA]</scope>
    <source>
        <strain evidence="5 6">CGMCC 1.15896</strain>
    </source>
</reference>
<dbReference type="RefSeq" id="WP_127072908.1">
    <property type="nucleotide sequence ID" value="NZ_BMKB01000002.1"/>
</dbReference>
<dbReference type="Proteomes" id="UP000596977">
    <property type="component" value="Unassembled WGS sequence"/>
</dbReference>
<feature type="repeat" description="ANK" evidence="3">
    <location>
        <begin position="93"/>
        <end position="125"/>
    </location>
</feature>
<evidence type="ECO:0000313" key="5">
    <source>
        <dbReference type="EMBL" id="GGA45728.1"/>
    </source>
</evidence>
<dbReference type="PROSITE" id="PS50088">
    <property type="entry name" value="ANK_REPEAT"/>
    <property type="match status" value="1"/>
</dbReference>
<gene>
    <name evidence="5" type="ORF">GCM10011499_14320</name>
</gene>
<dbReference type="PANTHER" id="PTHR24189:SF50">
    <property type="entry name" value="ANKYRIN REPEAT AND SOCS BOX PROTEIN 2"/>
    <property type="match status" value="1"/>
</dbReference>
<evidence type="ECO:0000313" key="6">
    <source>
        <dbReference type="Proteomes" id="UP000596977"/>
    </source>
</evidence>
<feature type="chain" id="PRO_5037079801" description="Ankyrin repeat domain-containing protein" evidence="4">
    <location>
        <begin position="20"/>
        <end position="153"/>
    </location>
</feature>
<organism evidence="5 6">
    <name type="scientific">Pelagibacterium lentulum</name>
    <dbReference type="NCBI Taxonomy" id="2029865"/>
    <lineage>
        <taxon>Bacteria</taxon>
        <taxon>Pseudomonadati</taxon>
        <taxon>Pseudomonadota</taxon>
        <taxon>Alphaproteobacteria</taxon>
        <taxon>Hyphomicrobiales</taxon>
        <taxon>Devosiaceae</taxon>
        <taxon>Pelagibacterium</taxon>
    </lineage>
</organism>
<accession>A0A916VWN0</accession>